<reference evidence="6 7" key="1">
    <citation type="submission" date="2018-05" db="EMBL/GenBank/DDBJ databases">
        <title>Genomic Encyclopedia of Type Strains, Phase IV (KMG-IV): sequencing the most valuable type-strain genomes for metagenomic binning, comparative biology and taxonomic classification.</title>
        <authorList>
            <person name="Goeker M."/>
        </authorList>
    </citation>
    <scope>NUCLEOTIDE SEQUENCE [LARGE SCALE GENOMIC DNA]</scope>
    <source>
        <strain evidence="6 7">JC118</strain>
    </source>
</reference>
<dbReference type="Pfam" id="PF13302">
    <property type="entry name" value="Acetyltransf_3"/>
    <property type="match status" value="1"/>
</dbReference>
<dbReference type="PANTHER" id="PTHR43792">
    <property type="entry name" value="GNAT FAMILY, PUTATIVE (AFU_ORTHOLOGUE AFUA_3G00765)-RELATED-RELATED"/>
    <property type="match status" value="1"/>
</dbReference>
<sequence length="185" mass="21831">MRMPEIETERLYLREISLQDAKDIYEYMREREVTDFMFTACATLQECQHYLKVEFLSYERMGLPSPYAIELKASGKVIGTCNFHTIEEDTAQVGFVLNPLYQHQGYMSEAMEMLLEMGFEILDLRRITAMHMNGNTACQHLLERLGFVKEGILREAVTREDEALDMHLYSLLKREWRERNERTGK</sequence>
<protein>
    <submittedName>
        <fullName evidence="5">GNAT family N-acetyltransferase</fullName>
    </submittedName>
    <submittedName>
        <fullName evidence="6">Ribosomal-protein-alanine N-acetyltransferase</fullName>
    </submittedName>
</protein>
<evidence type="ECO:0000256" key="1">
    <source>
        <dbReference type="ARBA" id="ARBA00022679"/>
    </source>
</evidence>
<dbReference type="EMBL" id="JALDAW010000011">
    <property type="protein sequence ID" value="MDY5167451.1"/>
    <property type="molecule type" value="Genomic_DNA"/>
</dbReference>
<keyword evidence="2" id="KW-0012">Acyltransferase</keyword>
<dbReference type="GO" id="GO:0008999">
    <property type="term" value="F:protein-N-terminal-alanine acetyltransferase activity"/>
    <property type="evidence" value="ECO:0007669"/>
    <property type="project" value="TreeGrafter"/>
</dbReference>
<dbReference type="EMBL" id="QJKH01000008">
    <property type="protein sequence ID" value="PXX78111.1"/>
    <property type="molecule type" value="Genomic_DNA"/>
</dbReference>
<dbReference type="GeneID" id="94439811"/>
<comment type="caution">
    <text evidence="6">The sequence shown here is derived from an EMBL/GenBank/DDBJ whole genome shotgun (WGS) entry which is preliminary data.</text>
</comment>
<dbReference type="RefSeq" id="WP_022936864.1">
    <property type="nucleotide sequence ID" value="NZ_BAABZA010000001.1"/>
</dbReference>
<evidence type="ECO:0000259" key="4">
    <source>
        <dbReference type="PROSITE" id="PS51186"/>
    </source>
</evidence>
<dbReference type="STRING" id="1034346.GCA_000313565_00560"/>
<feature type="domain" description="N-acetyltransferase" evidence="4">
    <location>
        <begin position="11"/>
        <end position="171"/>
    </location>
</feature>
<proteinExistence type="inferred from homology"/>
<dbReference type="AlphaFoldDB" id="A0A318KJT9"/>
<dbReference type="Gene3D" id="3.40.630.30">
    <property type="match status" value="1"/>
</dbReference>
<keyword evidence="1 6" id="KW-0808">Transferase</keyword>
<accession>A0A318KJT9</accession>
<dbReference type="OrthoDB" id="9785602at2"/>
<evidence type="ECO:0000313" key="6">
    <source>
        <dbReference type="EMBL" id="PXX78111.1"/>
    </source>
</evidence>
<evidence type="ECO:0000313" key="5">
    <source>
        <dbReference type="EMBL" id="MDY5167451.1"/>
    </source>
</evidence>
<dbReference type="Proteomes" id="UP000247612">
    <property type="component" value="Unassembled WGS sequence"/>
</dbReference>
<dbReference type="InterPro" id="IPR000182">
    <property type="entry name" value="GNAT_dom"/>
</dbReference>
<dbReference type="SUPFAM" id="SSF55729">
    <property type="entry name" value="Acyl-CoA N-acyltransferases (Nat)"/>
    <property type="match status" value="1"/>
</dbReference>
<evidence type="ECO:0000256" key="2">
    <source>
        <dbReference type="ARBA" id="ARBA00023315"/>
    </source>
</evidence>
<dbReference type="PROSITE" id="PS51186">
    <property type="entry name" value="GNAT"/>
    <property type="match status" value="1"/>
</dbReference>
<evidence type="ECO:0000313" key="7">
    <source>
        <dbReference type="Proteomes" id="UP000247612"/>
    </source>
</evidence>
<comment type="similarity">
    <text evidence="3">Belongs to the acetyltransferase family. RimJ subfamily.</text>
</comment>
<reference evidence="5" key="2">
    <citation type="submission" date="2022-03" db="EMBL/GenBank/DDBJ databases">
        <title>First case of bacteraemia caused by Dielma fastidiosa in a patient hospitalised with diverticulitis.</title>
        <authorList>
            <person name="Forman-Ankjaer B."/>
            <person name="Hvid-Jensen F."/>
            <person name="Kobel C.M."/>
            <person name="Greve T."/>
        </authorList>
    </citation>
    <scope>NUCLEOTIDE SEQUENCE</scope>
    <source>
        <strain evidence="5">AUH_DF_2021</strain>
    </source>
</reference>
<dbReference type="PANTHER" id="PTHR43792:SF8">
    <property type="entry name" value="[RIBOSOMAL PROTEIN US5]-ALANINE N-ACETYLTRANSFERASE"/>
    <property type="match status" value="1"/>
</dbReference>
<evidence type="ECO:0000256" key="3">
    <source>
        <dbReference type="ARBA" id="ARBA00038502"/>
    </source>
</evidence>
<dbReference type="InterPro" id="IPR016181">
    <property type="entry name" value="Acyl_CoA_acyltransferase"/>
</dbReference>
<gene>
    <name evidence="6" type="ORF">DES51_10836</name>
    <name evidence="5" type="ORF">MQE39_04865</name>
</gene>
<keyword evidence="7" id="KW-1185">Reference proteome</keyword>
<dbReference type="GO" id="GO:0005737">
    <property type="term" value="C:cytoplasm"/>
    <property type="evidence" value="ECO:0007669"/>
    <property type="project" value="TreeGrafter"/>
</dbReference>
<dbReference type="Proteomes" id="UP001276902">
    <property type="component" value="Unassembled WGS sequence"/>
</dbReference>
<organism evidence="6 7">
    <name type="scientific">Dielma fastidiosa</name>
    <dbReference type="NCBI Taxonomy" id="1034346"/>
    <lineage>
        <taxon>Bacteria</taxon>
        <taxon>Bacillati</taxon>
        <taxon>Bacillota</taxon>
        <taxon>Erysipelotrichia</taxon>
        <taxon>Erysipelotrichales</taxon>
        <taxon>Erysipelotrichaceae</taxon>
        <taxon>Dielma</taxon>
    </lineage>
</organism>
<name>A0A318KJT9_9FIRM</name>
<dbReference type="InterPro" id="IPR051531">
    <property type="entry name" value="N-acetyltransferase"/>
</dbReference>